<evidence type="ECO:0000256" key="2">
    <source>
        <dbReference type="ARBA" id="ARBA00023315"/>
    </source>
</evidence>
<proteinExistence type="predicted"/>
<dbReference type="RefSeq" id="WP_002597360.1">
    <property type="nucleotide sequence ID" value="NZ_LTAY01000034.1"/>
</dbReference>
<keyword evidence="2 4" id="KW-0012">Acyltransferase</keyword>
<reference evidence="4 5" key="1">
    <citation type="submission" date="2016-02" db="EMBL/GenBank/DDBJ databases">
        <title>Genome sequence of Clostridium thermobutyricum DSM 4928.</title>
        <authorList>
            <person name="Poehlein A."/>
            <person name="Daniel R."/>
        </authorList>
    </citation>
    <scope>NUCLEOTIDE SEQUENCE [LARGE SCALE GENOMIC DNA]</scope>
    <source>
        <strain evidence="4 5">DSM 4928</strain>
    </source>
</reference>
<dbReference type="CDD" id="cd04301">
    <property type="entry name" value="NAT_SF"/>
    <property type="match status" value="1"/>
</dbReference>
<evidence type="ECO:0000256" key="1">
    <source>
        <dbReference type="ARBA" id="ARBA00022679"/>
    </source>
</evidence>
<name>A0A1V4SVW0_9CLOT</name>
<dbReference type="GO" id="GO:0102971">
    <property type="term" value="F:phosphinothricin N-acetyltransferase activity"/>
    <property type="evidence" value="ECO:0007669"/>
    <property type="project" value="UniProtKB-EC"/>
</dbReference>
<sequence length="163" mass="18876">MKYIIREMENKDWKSVERIYGDGIKSGATFQNKVPTFEFWDSVYLKKCRLVICEDDEVIGWTAVRHISPREAYNGVVELSIYIDKDYKGRGVGGALLNALVKKTEEEGIWSIQAVIIRNNKGSLRLHEKCGFRTIGIRDRVARMPDGTWMDVVLMERRSKIIF</sequence>
<dbReference type="Pfam" id="PF00583">
    <property type="entry name" value="Acetyltransf_1"/>
    <property type="match status" value="1"/>
</dbReference>
<feature type="domain" description="N-acetyltransferase" evidence="3">
    <location>
        <begin position="3"/>
        <end position="155"/>
    </location>
</feature>
<dbReference type="Proteomes" id="UP000191448">
    <property type="component" value="Unassembled WGS sequence"/>
</dbReference>
<dbReference type="AlphaFoldDB" id="A0A1V4SVW0"/>
<accession>A0A1V4SVW0</accession>
<keyword evidence="1 4" id="KW-0808">Transferase</keyword>
<protein>
    <submittedName>
        <fullName evidence="4">Putative phosphinothricin acetyltransferase YwnH</fullName>
        <ecNumber evidence="4">2.3.1.183</ecNumber>
    </submittedName>
</protein>
<evidence type="ECO:0000313" key="5">
    <source>
        <dbReference type="Proteomes" id="UP000191448"/>
    </source>
</evidence>
<comment type="caution">
    <text evidence="4">The sequence shown here is derived from an EMBL/GenBank/DDBJ whole genome shotgun (WGS) entry which is preliminary data.</text>
</comment>
<dbReference type="OrthoDB" id="9798006at2"/>
<dbReference type="EMBL" id="LTAY01000034">
    <property type="protein sequence ID" value="OPX48299.1"/>
    <property type="molecule type" value="Genomic_DNA"/>
</dbReference>
<dbReference type="Gene3D" id="3.40.630.30">
    <property type="match status" value="1"/>
</dbReference>
<evidence type="ECO:0000259" key="3">
    <source>
        <dbReference type="PROSITE" id="PS51186"/>
    </source>
</evidence>
<dbReference type="EC" id="2.3.1.183" evidence="4"/>
<gene>
    <name evidence="4" type="primary">ywnH</name>
    <name evidence="4" type="ORF">CLTHE_12920</name>
</gene>
<dbReference type="SUPFAM" id="SSF55729">
    <property type="entry name" value="Acyl-CoA N-acyltransferases (Nat)"/>
    <property type="match status" value="1"/>
</dbReference>
<dbReference type="InterPro" id="IPR000182">
    <property type="entry name" value="GNAT_dom"/>
</dbReference>
<dbReference type="PANTHER" id="PTHR43072:SF23">
    <property type="entry name" value="UPF0039 PROTEIN C11D3.02C"/>
    <property type="match status" value="1"/>
</dbReference>
<evidence type="ECO:0000313" key="4">
    <source>
        <dbReference type="EMBL" id="OPX48299.1"/>
    </source>
</evidence>
<dbReference type="PROSITE" id="PS51186">
    <property type="entry name" value="GNAT"/>
    <property type="match status" value="1"/>
</dbReference>
<dbReference type="PANTHER" id="PTHR43072">
    <property type="entry name" value="N-ACETYLTRANSFERASE"/>
    <property type="match status" value="1"/>
</dbReference>
<dbReference type="InterPro" id="IPR016181">
    <property type="entry name" value="Acyl_CoA_acyltransferase"/>
</dbReference>
<organism evidence="4 5">
    <name type="scientific">Clostridium thermobutyricum DSM 4928</name>
    <dbReference type="NCBI Taxonomy" id="1121339"/>
    <lineage>
        <taxon>Bacteria</taxon>
        <taxon>Bacillati</taxon>
        <taxon>Bacillota</taxon>
        <taxon>Clostridia</taxon>
        <taxon>Eubacteriales</taxon>
        <taxon>Clostridiaceae</taxon>
        <taxon>Clostridium</taxon>
    </lineage>
</organism>